<dbReference type="Proteomes" id="UP001148786">
    <property type="component" value="Unassembled WGS sequence"/>
</dbReference>
<feature type="compositionally biased region" description="Polar residues" evidence="1">
    <location>
        <begin position="265"/>
        <end position="276"/>
    </location>
</feature>
<evidence type="ECO:0000256" key="1">
    <source>
        <dbReference type="SAM" id="MobiDB-lite"/>
    </source>
</evidence>
<dbReference type="EMBL" id="JANKHO010003185">
    <property type="protein sequence ID" value="KAJ3485491.1"/>
    <property type="molecule type" value="Genomic_DNA"/>
</dbReference>
<evidence type="ECO:0000313" key="4">
    <source>
        <dbReference type="Proteomes" id="UP001148786"/>
    </source>
</evidence>
<dbReference type="InterPro" id="IPR001025">
    <property type="entry name" value="BAH_dom"/>
</dbReference>
<organism evidence="3 4">
    <name type="scientific">Agrocybe chaxingu</name>
    <dbReference type="NCBI Taxonomy" id="84603"/>
    <lineage>
        <taxon>Eukaryota</taxon>
        <taxon>Fungi</taxon>
        <taxon>Dikarya</taxon>
        <taxon>Basidiomycota</taxon>
        <taxon>Agaricomycotina</taxon>
        <taxon>Agaricomycetes</taxon>
        <taxon>Agaricomycetidae</taxon>
        <taxon>Agaricales</taxon>
        <taxon>Agaricineae</taxon>
        <taxon>Strophariaceae</taxon>
        <taxon>Agrocybe</taxon>
    </lineage>
</organism>
<accession>A0A9W8JVH2</accession>
<comment type="caution">
    <text evidence="3">The sequence shown here is derived from an EMBL/GenBank/DDBJ whole genome shotgun (WGS) entry which is preliminary data.</text>
</comment>
<gene>
    <name evidence="3" type="ORF">NLJ89_g11895</name>
</gene>
<dbReference type="OrthoDB" id="10259622at2759"/>
<dbReference type="GO" id="GO:0003682">
    <property type="term" value="F:chromatin binding"/>
    <property type="evidence" value="ECO:0007669"/>
    <property type="project" value="InterPro"/>
</dbReference>
<keyword evidence="4" id="KW-1185">Reference proteome</keyword>
<proteinExistence type="predicted"/>
<feature type="region of interest" description="Disordered" evidence="1">
    <location>
        <begin position="344"/>
        <end position="391"/>
    </location>
</feature>
<evidence type="ECO:0000259" key="2">
    <source>
        <dbReference type="PROSITE" id="PS51038"/>
    </source>
</evidence>
<dbReference type="CDD" id="cd04370">
    <property type="entry name" value="BAH"/>
    <property type="match status" value="1"/>
</dbReference>
<protein>
    <recommendedName>
        <fullName evidence="2">BAH domain-containing protein</fullName>
    </recommendedName>
</protein>
<dbReference type="PROSITE" id="PS51038">
    <property type="entry name" value="BAH"/>
    <property type="match status" value="1"/>
</dbReference>
<feature type="domain" description="BAH" evidence="2">
    <location>
        <begin position="63"/>
        <end position="194"/>
    </location>
</feature>
<sequence>MARGRPATKAPQKPQKATSSKVKSTSKSRKPKGEAPSGPSPEEFAAMAEYQSCSVDDNDEYHHMFNKHDTIAILPNGFSPGDPIEPWEYWVGKIKEIRGELYADGSNLVYAKVQWYYNSKDVAGVIKSFDPLVIGQFERIYSDHYDLVEPEAFDSVIPMYKFDEEDPEQTYIPRGSFFRRYNFEYRARNLRPKPGTDSCVCHTPYNPDDTELANLMHFCPRPSCRRAYHHGCLIAAKSRENPSMGATSIRIGPSKGKKGEDGKSTIATTRSRSAQKQPEPAKRGRPKRTKQMVEEQDTASLVESTSSAAIPGLSSRALRLLACSPDTDEVVDLQELVPFSLSSALNGLESEGEDQEDEDEDEKGAVAKTESSDEVSAMEVEEEEPPKKHGN</sequence>
<feature type="compositionally biased region" description="Acidic residues" evidence="1">
    <location>
        <begin position="350"/>
        <end position="362"/>
    </location>
</feature>
<dbReference type="PANTHER" id="PTHR46364">
    <property type="entry name" value="OS08G0421900 PROTEIN"/>
    <property type="match status" value="1"/>
</dbReference>
<evidence type="ECO:0000313" key="3">
    <source>
        <dbReference type="EMBL" id="KAJ3485491.1"/>
    </source>
</evidence>
<dbReference type="AlphaFoldDB" id="A0A9W8JVH2"/>
<feature type="region of interest" description="Disordered" evidence="1">
    <location>
        <begin position="243"/>
        <end position="306"/>
    </location>
</feature>
<name>A0A9W8JVH2_9AGAR</name>
<reference evidence="3" key="1">
    <citation type="submission" date="2022-07" db="EMBL/GenBank/DDBJ databases">
        <title>Genome Sequence of Agrocybe chaxingu.</title>
        <authorList>
            <person name="Buettner E."/>
        </authorList>
    </citation>
    <scope>NUCLEOTIDE SEQUENCE</scope>
    <source>
        <strain evidence="3">MP-N11</strain>
    </source>
</reference>
<feature type="region of interest" description="Disordered" evidence="1">
    <location>
        <begin position="1"/>
        <end position="43"/>
    </location>
</feature>